<dbReference type="STRING" id="685588.A0A067SXV5"/>
<dbReference type="OrthoDB" id="2506088at2759"/>
<sequence>MPRKKPAPECFETDEASKMIRCLICKENDTVQQGTWIKHGSASQHIETNAHKLAVARREQLLQVQQEEERRLQEIYGGNTIPLSGNAQLYPTYPRANMYGNQDAVDTDMDNQNSPPQAYMLCDADIPDLGIKPIERPDPSQERERLRQQVEQLLLQAEHEDEFGSPDDPDDLTSTNIAQAFADLDLEEMLDEEEVFDYFNQVSPEHDYYPYPNKTTMLLDILDNLPRLRMSSNQLRLILWLLKQTGVSNVPSFSGFRNMQTHLRNMCGTTPKQHVSSLGNIFYSNNIGESVMRDFANPEVAKHLHLYPEETEGPISEVWQAERWKEFAPSELTPMFSQGHRQFFIDEVAQLQDGQYVIPRNWVMRKGKLTSDCHIVTVNPVRFSKLHGSLVLVLKQCFQSGWTLLSETQIFHADDFQFNYFDVVSRIRGPISWSEGTEVPAMPNNLRELAGDDDLVVIMVPLWCDDVSGNKSKQYNKHINVYMANSNIPGRLLQQEYFVRFVSTSPNATSPEQFSALKDQINETQKKPIQCYNAHTNKKTRAILRVPGLPADNPQQSEESCHMGGNANCKCRKCHVGGPHEKKESNEGYHEHYLTGIKRSAEETRLELEKQIKLAMYGVEKPINETQTNTGTKDKVAQHWIDILLAKSRELKSANPSRSVEEIAQELQTWFDEQPGDKINPLLSIAGLDPTQDTPVEILHTILLGIVKYAWHHLHSNWTEAEQNLFTVRLQSTDIDGLSVPPIRVAYMMQYRNGLIGKHFKTLMQTLPFHVHGTVSDAQFKLVKAIGELGSVLWVHEIGDMEKYLSDLEILIGNVLDAFAEIDPSTAMYARFIYEPMPVPSKIIVKLKLHMLPHLIEDIKRFGPAIRNSTEVFECFNAIFRLCSILSNHQAASRDIALKFASMDRLKHMLSGGYWLSEVEEGKFEWIRAGENVRNILQSEPTIQRHLGWAPSAKFQSGRKRTPPTSWENTKASQFMDSEETAAIGFPNPRLLSWRKGVTTTAQSGDRCSTGSWVVARNHKVCYILASHYCSIAKNDQGESCIGRIHEIIGPDEKSASSTGIITLECFQLGKEHHPDFGLPTLQRPQADLPKYILKAWQDPLFIFSAHHDCHTASCQATALQPQLQERQLTSRMNKLIAHNDSDHFIINLYGLHNAILLREFLPRELTAPQPLHQDRKAFHYEVAAKLRVQQAEKRAKTNARRKATRAANKAKQVERQKQNPDHEQESEQEMDERPNSENGSDIELGGDDDIEVETRRKRRRN</sequence>
<gene>
    <name evidence="2" type="ORF">GALMADRAFT_99137</name>
</gene>
<dbReference type="PANTHER" id="PTHR31912">
    <property type="entry name" value="IP13529P"/>
    <property type="match status" value="1"/>
</dbReference>
<dbReference type="HOGENOM" id="CLU_004591_2_0_1"/>
<accession>A0A067SXV5</accession>
<reference evidence="3" key="1">
    <citation type="journal article" date="2014" name="Proc. Natl. Acad. Sci. U.S.A.">
        <title>Extensive sampling of basidiomycete genomes demonstrates inadequacy of the white-rot/brown-rot paradigm for wood decay fungi.</title>
        <authorList>
            <person name="Riley R."/>
            <person name="Salamov A.A."/>
            <person name="Brown D.W."/>
            <person name="Nagy L.G."/>
            <person name="Floudas D."/>
            <person name="Held B.W."/>
            <person name="Levasseur A."/>
            <person name="Lombard V."/>
            <person name="Morin E."/>
            <person name="Otillar R."/>
            <person name="Lindquist E.A."/>
            <person name="Sun H."/>
            <person name="LaButti K.M."/>
            <person name="Schmutz J."/>
            <person name="Jabbour D."/>
            <person name="Luo H."/>
            <person name="Baker S.E."/>
            <person name="Pisabarro A.G."/>
            <person name="Walton J.D."/>
            <person name="Blanchette R.A."/>
            <person name="Henrissat B."/>
            <person name="Martin F."/>
            <person name="Cullen D."/>
            <person name="Hibbett D.S."/>
            <person name="Grigoriev I.V."/>
        </authorList>
    </citation>
    <scope>NUCLEOTIDE SEQUENCE [LARGE SCALE GENOMIC DNA]</scope>
    <source>
        <strain evidence="3">CBS 339.88</strain>
    </source>
</reference>
<evidence type="ECO:0000313" key="3">
    <source>
        <dbReference type="Proteomes" id="UP000027222"/>
    </source>
</evidence>
<evidence type="ECO:0000256" key="1">
    <source>
        <dbReference type="SAM" id="MobiDB-lite"/>
    </source>
</evidence>
<keyword evidence="3" id="KW-1185">Reference proteome</keyword>
<dbReference type="PANTHER" id="PTHR31912:SF34">
    <property type="entry name" value="NOTOCHORD-RELATED PROTEIN"/>
    <property type="match status" value="1"/>
</dbReference>
<proteinExistence type="predicted"/>
<name>A0A067SXV5_GALM3</name>
<feature type="compositionally biased region" description="Basic and acidic residues" evidence="1">
    <location>
        <begin position="1212"/>
        <end position="1236"/>
    </location>
</feature>
<dbReference type="AlphaFoldDB" id="A0A067SXV5"/>
<organism evidence="2 3">
    <name type="scientific">Galerina marginata (strain CBS 339.88)</name>
    <dbReference type="NCBI Taxonomy" id="685588"/>
    <lineage>
        <taxon>Eukaryota</taxon>
        <taxon>Fungi</taxon>
        <taxon>Dikarya</taxon>
        <taxon>Basidiomycota</taxon>
        <taxon>Agaricomycotina</taxon>
        <taxon>Agaricomycetes</taxon>
        <taxon>Agaricomycetidae</taxon>
        <taxon>Agaricales</taxon>
        <taxon>Agaricineae</taxon>
        <taxon>Strophariaceae</taxon>
        <taxon>Galerina</taxon>
    </lineage>
</organism>
<evidence type="ECO:0000313" key="2">
    <source>
        <dbReference type="EMBL" id="KDR74877.1"/>
    </source>
</evidence>
<protein>
    <submittedName>
        <fullName evidence="2">Uncharacterized protein</fullName>
    </submittedName>
</protein>
<feature type="region of interest" description="Disordered" evidence="1">
    <location>
        <begin position="1190"/>
        <end position="1262"/>
    </location>
</feature>
<dbReference type="EMBL" id="KL142382">
    <property type="protein sequence ID" value="KDR74877.1"/>
    <property type="molecule type" value="Genomic_DNA"/>
</dbReference>
<dbReference type="Proteomes" id="UP000027222">
    <property type="component" value="Unassembled WGS sequence"/>
</dbReference>